<reference evidence="1 2" key="1">
    <citation type="journal article" date="2018" name="Front. Plant Sci.">
        <title>Red Clover (Trifolium pratense) and Zigzag Clover (T. medium) - A Picture of Genomic Similarities and Differences.</title>
        <authorList>
            <person name="Dluhosova J."/>
            <person name="Istvanek J."/>
            <person name="Nedelnik J."/>
            <person name="Repkova J."/>
        </authorList>
    </citation>
    <scope>NUCLEOTIDE SEQUENCE [LARGE SCALE GENOMIC DNA]</scope>
    <source>
        <strain evidence="2">cv. 10/8</strain>
        <tissue evidence="1">Leaf</tissue>
    </source>
</reference>
<keyword evidence="2" id="KW-1185">Reference proteome</keyword>
<protein>
    <submittedName>
        <fullName evidence="1">Uncharacterized protein</fullName>
    </submittedName>
</protein>
<sequence>PGLSSTDMGSKFSKLLYKLPTHPAKVLDPKTFTTDPIGMGITLTADADW</sequence>
<evidence type="ECO:0000313" key="1">
    <source>
        <dbReference type="EMBL" id="MCI25444.1"/>
    </source>
</evidence>
<organism evidence="1 2">
    <name type="scientific">Trifolium medium</name>
    <dbReference type="NCBI Taxonomy" id="97028"/>
    <lineage>
        <taxon>Eukaryota</taxon>
        <taxon>Viridiplantae</taxon>
        <taxon>Streptophyta</taxon>
        <taxon>Embryophyta</taxon>
        <taxon>Tracheophyta</taxon>
        <taxon>Spermatophyta</taxon>
        <taxon>Magnoliopsida</taxon>
        <taxon>eudicotyledons</taxon>
        <taxon>Gunneridae</taxon>
        <taxon>Pentapetalae</taxon>
        <taxon>rosids</taxon>
        <taxon>fabids</taxon>
        <taxon>Fabales</taxon>
        <taxon>Fabaceae</taxon>
        <taxon>Papilionoideae</taxon>
        <taxon>50 kb inversion clade</taxon>
        <taxon>NPAAA clade</taxon>
        <taxon>Hologalegina</taxon>
        <taxon>IRL clade</taxon>
        <taxon>Trifolieae</taxon>
        <taxon>Trifolium</taxon>
    </lineage>
</organism>
<dbReference type="Proteomes" id="UP000265520">
    <property type="component" value="Unassembled WGS sequence"/>
</dbReference>
<feature type="non-terminal residue" evidence="1">
    <location>
        <position position="1"/>
    </location>
</feature>
<accession>A0A392QNJ7</accession>
<proteinExistence type="predicted"/>
<name>A0A392QNJ7_9FABA</name>
<evidence type="ECO:0000313" key="2">
    <source>
        <dbReference type="Proteomes" id="UP000265520"/>
    </source>
</evidence>
<dbReference type="AlphaFoldDB" id="A0A392QNJ7"/>
<dbReference type="EMBL" id="LXQA010147260">
    <property type="protein sequence ID" value="MCI25444.1"/>
    <property type="molecule type" value="Genomic_DNA"/>
</dbReference>
<comment type="caution">
    <text evidence="1">The sequence shown here is derived from an EMBL/GenBank/DDBJ whole genome shotgun (WGS) entry which is preliminary data.</text>
</comment>